<dbReference type="AlphaFoldDB" id="A0A835HK63"/>
<keyword evidence="3" id="KW-1185">Reference proteome</keyword>
<dbReference type="InterPro" id="IPR006571">
    <property type="entry name" value="TLDc_dom"/>
</dbReference>
<dbReference type="PROSITE" id="PS51886">
    <property type="entry name" value="TLDC"/>
    <property type="match status" value="1"/>
</dbReference>
<evidence type="ECO:0000313" key="2">
    <source>
        <dbReference type="EMBL" id="KAF9599583.1"/>
    </source>
</evidence>
<evidence type="ECO:0000313" key="3">
    <source>
        <dbReference type="Proteomes" id="UP000631114"/>
    </source>
</evidence>
<dbReference type="OrthoDB" id="289228at2759"/>
<accession>A0A835HK63</accession>
<dbReference type="Pfam" id="PF07534">
    <property type="entry name" value="TLD"/>
    <property type="match status" value="1"/>
</dbReference>
<comment type="caution">
    <text evidence="2">The sequence shown here is derived from an EMBL/GenBank/DDBJ whole genome shotgun (WGS) entry which is preliminary data.</text>
</comment>
<dbReference type="PANTHER" id="PTHR23354">
    <property type="entry name" value="NUCLEOLAR PROTEIN 7/ESTROGEN RECEPTOR COACTIVATOR-RELATED"/>
    <property type="match status" value="1"/>
</dbReference>
<feature type="domain" description="TLDc" evidence="1">
    <location>
        <begin position="321"/>
        <end position="509"/>
    </location>
</feature>
<evidence type="ECO:0000259" key="1">
    <source>
        <dbReference type="PROSITE" id="PS51886"/>
    </source>
</evidence>
<gene>
    <name evidence="2" type="ORF">IFM89_001079</name>
</gene>
<name>A0A835HK63_9MAGN</name>
<dbReference type="EMBL" id="JADFTS010000006">
    <property type="protein sequence ID" value="KAF9599583.1"/>
    <property type="molecule type" value="Genomic_DNA"/>
</dbReference>
<dbReference type="Proteomes" id="UP000631114">
    <property type="component" value="Unassembled WGS sequence"/>
</dbReference>
<organism evidence="2 3">
    <name type="scientific">Coptis chinensis</name>
    <dbReference type="NCBI Taxonomy" id="261450"/>
    <lineage>
        <taxon>Eukaryota</taxon>
        <taxon>Viridiplantae</taxon>
        <taxon>Streptophyta</taxon>
        <taxon>Embryophyta</taxon>
        <taxon>Tracheophyta</taxon>
        <taxon>Spermatophyta</taxon>
        <taxon>Magnoliopsida</taxon>
        <taxon>Ranunculales</taxon>
        <taxon>Ranunculaceae</taxon>
        <taxon>Coptidoideae</taxon>
        <taxon>Coptis</taxon>
    </lineage>
</organism>
<sequence length="565" mass="63192">MGASPSKKEISQEQQELESVATSTGFLPTLEKVFSKLADPQTKSIPLKSLQECLSLDLGDPTSETFSILLPHLGPSLVDVFFMGDKEGVDWIQFLRGYIKCCGRMPASMSLNKLYKLYVATCSKAGLASKLELEFESDDTDKISGYFTSTDVVMFLWICWAMSQNAIMNKLEILDMNPLALSAVTSCTDDVKELNVWDCCVSGLDVQLPAQKLHMWVLSTVPSLAHCFKEYVDARFHKCAALEVEKLNDSNVVVIFIYTLIVMVVFENSDDSHDEVGDLEMTLVVVLDNLEPSSLPNSMHFSEPHNKHLLTCGTAWAISLTLKSTLCNELLKMCIPRNNDGTFHNLLYRSSLHGRGLSRFWSHVEGYHGPSLILVSATSGNIQESDSAVRRWVIGVLTEQGFENKDVFYGSSGSLYSISPIFHVFSPHGKEKNFVYSHLHTTGRVYEPHPKPVGLGFGGSAGNERISIDEDFARVTIRHHAVDKTYRPGSLGFLPLEASVLEVEVWGLGGEVAKKEQSSHKNREQLFTEQRRKVDLKTFGNWEDSPEKLMMDMVSDPNRVEREDR</sequence>
<protein>
    <recommendedName>
        <fullName evidence="1">TLDc domain-containing protein</fullName>
    </recommendedName>
</protein>
<proteinExistence type="predicted"/>
<dbReference type="PANTHER" id="PTHR23354:SF104">
    <property type="entry name" value="TLD-DOMAIN CONTAINING NUCLEOLAR PROTEIN"/>
    <property type="match status" value="1"/>
</dbReference>
<reference evidence="2 3" key="1">
    <citation type="submission" date="2020-10" db="EMBL/GenBank/DDBJ databases">
        <title>The Coptis chinensis genome and diversification of protoberbering-type alkaloids.</title>
        <authorList>
            <person name="Wang B."/>
            <person name="Shu S."/>
            <person name="Song C."/>
            <person name="Liu Y."/>
        </authorList>
    </citation>
    <scope>NUCLEOTIDE SEQUENCE [LARGE SCALE GENOMIC DNA]</scope>
    <source>
        <strain evidence="2">HL-2020</strain>
        <tissue evidence="2">Leaf</tissue>
    </source>
</reference>
<dbReference type="SMART" id="SM00584">
    <property type="entry name" value="TLDc"/>
    <property type="match status" value="1"/>
</dbReference>